<gene>
    <name evidence="1" type="ORF">KR50_30600</name>
</gene>
<reference evidence="1 2" key="1">
    <citation type="submission" date="2015-01" db="EMBL/GenBank/DDBJ databases">
        <title>Jeotgalibacillus campisalis genome sequencing.</title>
        <authorList>
            <person name="Goh K.M."/>
            <person name="Chan K.-G."/>
            <person name="Yaakop A.S."/>
            <person name="Ee R."/>
            <person name="Gan H.M."/>
            <person name="Chan C.S."/>
        </authorList>
    </citation>
    <scope>NUCLEOTIDE SEQUENCE [LARGE SCALE GENOMIC DNA]</scope>
    <source>
        <strain evidence="1 2">SF-57</strain>
    </source>
</reference>
<dbReference type="AlphaFoldDB" id="A0A0C2R829"/>
<dbReference type="EMBL" id="JXRR01000017">
    <property type="protein sequence ID" value="KIL46385.1"/>
    <property type="molecule type" value="Genomic_DNA"/>
</dbReference>
<sequence length="325" mass="38385">MAQLIKLQDYVSRYEKDSLRYPSQFVRLKKQQWTKIKQQWEDGSIFLNDKDAEQFRNEVQGKHALIKRFKKIWVKEEEHPAEDTGEQASENNSFDFQPKVYFRPDTLEDLKHLYMDQLYQIQLTWASSTLTEKSYVDGKYAREEPLRFFLQRFPDTYLVMYEPVMLIKKAPIDLDILVFTPTELWCITLLEGADQSAYIGSMDRFWTVKAGEQEKRMLNPAISLDRTETIIKGLFNQQNLDFPIKKAIISRNGYIDFKDAPYGLTLLDKKSFPAWFTQQRSMRAPLKSVQLRAVKTVLELTQTTSVRRMLWSEDNEQPDLTENTE</sequence>
<protein>
    <recommendedName>
        <fullName evidence="3">NERD domain-containing protein</fullName>
    </recommendedName>
</protein>
<organism evidence="1 2">
    <name type="scientific">Jeotgalibacillus campisalis</name>
    <dbReference type="NCBI Taxonomy" id="220754"/>
    <lineage>
        <taxon>Bacteria</taxon>
        <taxon>Bacillati</taxon>
        <taxon>Bacillota</taxon>
        <taxon>Bacilli</taxon>
        <taxon>Bacillales</taxon>
        <taxon>Caryophanaceae</taxon>
        <taxon>Jeotgalibacillus</taxon>
    </lineage>
</organism>
<keyword evidence="2" id="KW-1185">Reference proteome</keyword>
<accession>A0A0C2R829</accession>
<proteinExistence type="predicted"/>
<dbReference type="RefSeq" id="WP_041060203.1">
    <property type="nucleotide sequence ID" value="NZ_JXRR01000017.1"/>
</dbReference>
<evidence type="ECO:0008006" key="3">
    <source>
        <dbReference type="Google" id="ProtNLM"/>
    </source>
</evidence>
<name>A0A0C2R829_9BACL</name>
<dbReference type="OrthoDB" id="2433183at2"/>
<evidence type="ECO:0000313" key="2">
    <source>
        <dbReference type="Proteomes" id="UP000031972"/>
    </source>
</evidence>
<comment type="caution">
    <text evidence="1">The sequence shown here is derived from an EMBL/GenBank/DDBJ whole genome shotgun (WGS) entry which is preliminary data.</text>
</comment>
<dbReference type="PATRIC" id="fig|220754.4.peg.3072"/>
<evidence type="ECO:0000313" key="1">
    <source>
        <dbReference type="EMBL" id="KIL46385.1"/>
    </source>
</evidence>
<dbReference type="Proteomes" id="UP000031972">
    <property type="component" value="Unassembled WGS sequence"/>
</dbReference>